<sequence>MDWLICEVPLDRCRLGIPTLSRLLPFASAKALPAREAACRGFLLFWGVNLSERGFGKDGLPSLISYFFRLQRMARVDLLTISAIAARIWPIVLTTEPSLRLCNHIFHLGGS</sequence>
<dbReference type="EMBL" id="CP011114">
    <property type="protein sequence ID" value="AKG35893.1"/>
    <property type="molecule type" value="Genomic_DNA"/>
</dbReference>
<organism evidence="1 2">
    <name type="scientific">Paenibacillus durus ATCC 35681</name>
    <dbReference type="NCBI Taxonomy" id="1333534"/>
    <lineage>
        <taxon>Bacteria</taxon>
        <taxon>Bacillati</taxon>
        <taxon>Bacillota</taxon>
        <taxon>Bacilli</taxon>
        <taxon>Bacillales</taxon>
        <taxon>Paenibacillaceae</taxon>
        <taxon>Paenibacillus</taxon>
    </lineage>
</organism>
<dbReference type="AlphaFoldDB" id="A0A0F7FAZ0"/>
<evidence type="ECO:0000313" key="1">
    <source>
        <dbReference type="EMBL" id="AKG35893.1"/>
    </source>
</evidence>
<reference evidence="1 2" key="1">
    <citation type="submission" date="2015-03" db="EMBL/GenBank/DDBJ databases">
        <authorList>
            <person name="Abdul Halim M."/>
        </authorList>
    </citation>
    <scope>NUCLEOTIDE SEQUENCE [LARGE SCALE GENOMIC DNA]</scope>
    <source>
        <strain evidence="1 2">ATCC 35681</strain>
    </source>
</reference>
<protein>
    <submittedName>
        <fullName evidence="1">Uncharacterized protein</fullName>
    </submittedName>
</protein>
<proteinExistence type="predicted"/>
<name>A0A0F7FAZ0_PAEDU</name>
<gene>
    <name evidence="1" type="ORF">VK70_16085</name>
</gene>
<evidence type="ECO:0000313" key="2">
    <source>
        <dbReference type="Proteomes" id="UP000034189"/>
    </source>
</evidence>
<dbReference type="PATRIC" id="fig|1333534.5.peg.3544"/>
<dbReference type="Proteomes" id="UP000034189">
    <property type="component" value="Chromosome"/>
</dbReference>
<reference evidence="1 2" key="2">
    <citation type="journal article" date="2016" name="Genome Announc.">
        <title>Genome Sequence of a Gram-Positive Diazotroph, Paenibacillus durus Type Strain ATCC 35681.</title>
        <authorList>
            <person name="Halim M.A."/>
            <person name="Rahman A.Y."/>
            <person name="Sim K.S."/>
            <person name="Yam H.C."/>
            <person name="Rahim A.A."/>
            <person name="Ghazali A.H."/>
            <person name="Najimudin N."/>
        </authorList>
    </citation>
    <scope>NUCLEOTIDE SEQUENCE [LARGE SCALE GENOMIC DNA]</scope>
    <source>
        <strain evidence="1 2">ATCC 35681</strain>
    </source>
</reference>
<accession>A0A0F7FAZ0</accession>
<dbReference type="HOGENOM" id="CLU_2155838_0_0_9"/>